<dbReference type="GO" id="GO:0005975">
    <property type="term" value="P:carbohydrate metabolic process"/>
    <property type="evidence" value="ECO:0007669"/>
    <property type="project" value="UniProtKB-ARBA"/>
</dbReference>
<feature type="compositionally biased region" description="Low complexity" evidence="1">
    <location>
        <begin position="296"/>
        <end position="336"/>
    </location>
</feature>
<evidence type="ECO:0000256" key="2">
    <source>
        <dbReference type="SAM" id="Phobius"/>
    </source>
</evidence>
<keyword evidence="3" id="KW-0732">Signal</keyword>
<feature type="region of interest" description="Disordered" evidence="1">
    <location>
        <begin position="296"/>
        <end position="345"/>
    </location>
</feature>
<evidence type="ECO:0000313" key="5">
    <source>
        <dbReference type="Proteomes" id="UP000253958"/>
    </source>
</evidence>
<accession>A0A6N3K1X7</accession>
<sequence length="390" mass="39502">MGTLRPVMALTMVAALLLGAAQPATAQPATAVTETVTITSGKPRPVMVIGQVYAIHTVEATGGTEPYRLSVTSGGLPPGMLVVGTSLGGAPTTPGTYTFTLRMTDQNDLFDEQTATIEVREPTVVITSGTPRSPMYLGRVYAIHTVEATGGTEPYRLSVTSGGLPPGMLVVGTSLGGAPTTPGTYTFTLRMTDKNDRFDEQKATVVVAEAATAFTSGEPPAATAGKPYSFRFTADGDSDIVFALAAGALPGGLTLDEEGRLRGTPGSAGTYPFTVSAKGYSTSATTEVSLTVAAPAPATPTATPTGSTPTPAAPTATPTPSDPAATPSASSSTVAPQPTPSPSKVSGAWLPITGPGSPLVLLLLSVVAFSVGGILLVLAYNRRRSFTAPE</sequence>
<dbReference type="SUPFAM" id="SSF49313">
    <property type="entry name" value="Cadherin-like"/>
    <property type="match status" value="1"/>
</dbReference>
<feature type="chain" id="PRO_5027092708" evidence="3">
    <location>
        <begin position="27"/>
        <end position="390"/>
    </location>
</feature>
<protein>
    <submittedName>
        <fullName evidence="4">Uncharacterized protein</fullName>
    </submittedName>
</protein>
<dbReference type="EMBL" id="CP031263">
    <property type="protein sequence ID" value="AXH90999.1"/>
    <property type="molecule type" value="Genomic_DNA"/>
</dbReference>
<feature type="signal peptide" evidence="3">
    <location>
        <begin position="1"/>
        <end position="26"/>
    </location>
</feature>
<dbReference type="GO" id="GO:0005509">
    <property type="term" value="F:calcium ion binding"/>
    <property type="evidence" value="ECO:0007669"/>
    <property type="project" value="InterPro"/>
</dbReference>
<keyword evidence="2" id="KW-1133">Transmembrane helix</keyword>
<dbReference type="Pfam" id="PF05345">
    <property type="entry name" value="He_PIG"/>
    <property type="match status" value="3"/>
</dbReference>
<name>A0A6N3K1X7_9ACTN</name>
<reference evidence="4 5" key="2">
    <citation type="submission" date="2018-08" db="EMBL/GenBank/DDBJ databases">
        <title>Streptomyces kandeliansis sp. nov., an endophytic bacterium isolated from mangrove plant.</title>
        <authorList>
            <person name="Wang R."/>
        </authorList>
    </citation>
    <scope>NUCLEOTIDE SEQUENCE [LARGE SCALE GENOMIC DNA]</scope>
    <source>
        <strain evidence="5">H14(2018)</strain>
    </source>
</reference>
<feature type="transmembrane region" description="Helical" evidence="2">
    <location>
        <begin position="359"/>
        <end position="380"/>
    </location>
</feature>
<evidence type="ECO:0000256" key="1">
    <source>
        <dbReference type="SAM" id="MobiDB-lite"/>
    </source>
</evidence>
<proteinExistence type="predicted"/>
<keyword evidence="2" id="KW-0472">Membrane</keyword>
<dbReference type="InterPro" id="IPR013783">
    <property type="entry name" value="Ig-like_fold"/>
</dbReference>
<keyword evidence="2" id="KW-0812">Transmembrane</keyword>
<dbReference type="Gene3D" id="2.60.40.10">
    <property type="entry name" value="Immunoglobulins"/>
    <property type="match status" value="3"/>
</dbReference>
<reference evidence="4 5" key="1">
    <citation type="submission" date="2018-07" db="EMBL/GenBank/DDBJ databases">
        <authorList>
            <person name="Ye Y."/>
        </authorList>
    </citation>
    <scope>NUCLEOTIDE SEQUENCE [LARGE SCALE GENOMIC DNA]</scope>
    <source>
        <strain evidence="5">H14(2018)</strain>
    </source>
</reference>
<dbReference type="Proteomes" id="UP000253958">
    <property type="component" value="Chromosome"/>
</dbReference>
<gene>
    <name evidence="4" type="ORF">DVH21_14245</name>
</gene>
<evidence type="ECO:0000256" key="3">
    <source>
        <dbReference type="SAM" id="SignalP"/>
    </source>
</evidence>
<dbReference type="GO" id="GO:0016020">
    <property type="term" value="C:membrane"/>
    <property type="evidence" value="ECO:0007669"/>
    <property type="project" value="InterPro"/>
</dbReference>
<dbReference type="InterPro" id="IPR015919">
    <property type="entry name" value="Cadherin-like_sf"/>
</dbReference>
<evidence type="ECO:0000313" key="4">
    <source>
        <dbReference type="EMBL" id="AXH90999.1"/>
    </source>
</evidence>
<organism evidence="4 5">
    <name type="scientific">Micromonospora aurantiaca</name>
    <name type="common">nom. illeg.</name>
    <dbReference type="NCBI Taxonomy" id="47850"/>
    <lineage>
        <taxon>Bacteria</taxon>
        <taxon>Bacillati</taxon>
        <taxon>Actinomycetota</taxon>
        <taxon>Actinomycetes</taxon>
        <taxon>Micromonosporales</taxon>
        <taxon>Micromonosporaceae</taxon>
        <taxon>Micromonospora</taxon>
    </lineage>
</organism>
<dbReference type="AlphaFoldDB" id="A0A6N3K1X7"/>